<proteinExistence type="predicted"/>
<dbReference type="Gene3D" id="3.10.450.50">
    <property type="match status" value="1"/>
</dbReference>
<organism evidence="1 2">
    <name type="scientific">Novosphingobium malaysiense</name>
    <dbReference type="NCBI Taxonomy" id="1348853"/>
    <lineage>
        <taxon>Bacteria</taxon>
        <taxon>Pseudomonadati</taxon>
        <taxon>Pseudomonadota</taxon>
        <taxon>Alphaproteobacteria</taxon>
        <taxon>Sphingomonadales</taxon>
        <taxon>Sphingomonadaceae</taxon>
        <taxon>Novosphingobium</taxon>
    </lineage>
</organism>
<reference evidence="1 2" key="1">
    <citation type="submission" date="2014-10" db="EMBL/GenBank/DDBJ databases">
        <title>Genome sequence of Novosphingobium malaysiense MUSC 273(T).</title>
        <authorList>
            <person name="Lee L.-H."/>
        </authorList>
    </citation>
    <scope>NUCLEOTIDE SEQUENCE [LARGE SCALE GENOMIC DNA]</scope>
    <source>
        <strain evidence="1 2">MUSC 273</strain>
    </source>
</reference>
<protein>
    <recommendedName>
        <fullName evidence="3">SnoaL-like domain-containing protein</fullName>
    </recommendedName>
</protein>
<gene>
    <name evidence="1" type="ORF">LK12_16845</name>
</gene>
<dbReference type="Proteomes" id="UP000031057">
    <property type="component" value="Unassembled WGS sequence"/>
</dbReference>
<evidence type="ECO:0008006" key="3">
    <source>
        <dbReference type="Google" id="ProtNLM"/>
    </source>
</evidence>
<evidence type="ECO:0000313" key="2">
    <source>
        <dbReference type="Proteomes" id="UP000031057"/>
    </source>
</evidence>
<dbReference type="OrthoDB" id="9806572at2"/>
<sequence length="306" mass="33995">MSSQDLTEPMLRSIMKAERHIRSEYGTRMVGVMDTIGAHPHFAMMLQPGMVTVLSGRDDIDTMYKGSVENAAPQASRLLSQRATDWYVFVENVPTRLWVQSGEFKTVQTVTMFVTDDENGITGEYAWQRYYPPTPPVETDGELLPDRSLRNLQMHEDLLDAVCRGDAAALSASLTPDCIWAQRDYRSSTEGGEIVNLQSAPAAADFVCKCHAALNPVHVSILNRQVTDWFVFAEELWVVEPEAGERRQYRTAVVYAVDENGKFEAVLGFGKAMEALSPSAGKKMGLAFWPEGVGPDPRSHKGYPEG</sequence>
<dbReference type="InterPro" id="IPR032710">
    <property type="entry name" value="NTF2-like_dom_sf"/>
</dbReference>
<dbReference type="AlphaFoldDB" id="A0A0B1ZGR5"/>
<dbReference type="SUPFAM" id="SSF54427">
    <property type="entry name" value="NTF2-like"/>
    <property type="match status" value="1"/>
</dbReference>
<evidence type="ECO:0000313" key="1">
    <source>
        <dbReference type="EMBL" id="KHK90291.1"/>
    </source>
</evidence>
<keyword evidence="2" id="KW-1185">Reference proteome</keyword>
<name>A0A0B1ZGR5_9SPHN</name>
<dbReference type="STRING" id="1348853.LK12_16845"/>
<dbReference type="EMBL" id="JTDI01000005">
    <property type="protein sequence ID" value="KHK90291.1"/>
    <property type="molecule type" value="Genomic_DNA"/>
</dbReference>
<comment type="caution">
    <text evidence="1">The sequence shown here is derived from an EMBL/GenBank/DDBJ whole genome shotgun (WGS) entry which is preliminary data.</text>
</comment>
<accession>A0A0B1ZGR5</accession>